<organism evidence="2 3">
    <name type="scientific">Anas platyrhynchos</name>
    <name type="common">Mallard</name>
    <name type="synonym">Anas boschas</name>
    <dbReference type="NCBI Taxonomy" id="8839"/>
    <lineage>
        <taxon>Eukaryota</taxon>
        <taxon>Metazoa</taxon>
        <taxon>Chordata</taxon>
        <taxon>Craniata</taxon>
        <taxon>Vertebrata</taxon>
        <taxon>Euteleostomi</taxon>
        <taxon>Archelosauria</taxon>
        <taxon>Archosauria</taxon>
        <taxon>Dinosauria</taxon>
        <taxon>Saurischia</taxon>
        <taxon>Theropoda</taxon>
        <taxon>Coelurosauria</taxon>
        <taxon>Aves</taxon>
        <taxon>Neognathae</taxon>
        <taxon>Galloanserae</taxon>
        <taxon>Anseriformes</taxon>
        <taxon>Anatidae</taxon>
        <taxon>Anatinae</taxon>
        <taxon>Anas</taxon>
    </lineage>
</organism>
<keyword evidence="1" id="KW-0472">Membrane</keyword>
<keyword evidence="3" id="KW-1185">Reference proteome</keyword>
<accession>R0KVW7</accession>
<sequence length="322" mass="35578">MLHKNVFVPSGPIFSASGSLVAIGCLTDLTGYLGYYLREAIGKDSSTSYGGCEKKGEMYNEPFKKWSCFQNCYRHPDQFGTKSGLPIYFNFNVHTLLAGCQHGAQEMINNYPFSHRRTDFPGMIFLYISFCPLLSSIHALLQKRLQFSFGGKIHSLQGREWKSRLCLASCLTPQEGISYSSACRKEGMREGRRGYCQDVKAELFCQMLPQLPHNECLAVPIPSLGRPLATDKHGQLDGIHHPVSDGQIAMLLAYILYTQQLHGLQASVVLHKSGGCRASSGGFLSRRSCRQLPFSAGDYSSCMALPLSDSAARSSHENIVSV</sequence>
<feature type="transmembrane region" description="Helical" evidence="1">
    <location>
        <begin position="124"/>
        <end position="141"/>
    </location>
</feature>
<dbReference type="Proteomes" id="UP000296049">
    <property type="component" value="Unassembled WGS sequence"/>
</dbReference>
<keyword evidence="1" id="KW-1133">Transmembrane helix</keyword>
<dbReference type="PROSITE" id="PS51257">
    <property type="entry name" value="PROKAR_LIPOPROTEIN"/>
    <property type="match status" value="1"/>
</dbReference>
<dbReference type="EMBL" id="KB743700">
    <property type="protein sequence ID" value="EOA97393.1"/>
    <property type="molecule type" value="Genomic_DNA"/>
</dbReference>
<evidence type="ECO:0000256" key="1">
    <source>
        <dbReference type="SAM" id="Phobius"/>
    </source>
</evidence>
<reference evidence="3" key="1">
    <citation type="journal article" date="2013" name="Nat. Genet.">
        <title>The duck genome and transcriptome provide insight into an avian influenza virus reservoir species.</title>
        <authorList>
            <person name="Huang Y."/>
            <person name="Li Y."/>
            <person name="Burt D.W."/>
            <person name="Chen H."/>
            <person name="Zhang Y."/>
            <person name="Qian W."/>
            <person name="Kim H."/>
            <person name="Gan S."/>
            <person name="Zhao Y."/>
            <person name="Li J."/>
            <person name="Yi K."/>
            <person name="Feng H."/>
            <person name="Zhu P."/>
            <person name="Li B."/>
            <person name="Liu Q."/>
            <person name="Fairley S."/>
            <person name="Magor K.E."/>
            <person name="Du Z."/>
            <person name="Hu X."/>
            <person name="Goodman L."/>
            <person name="Tafer H."/>
            <person name="Vignal A."/>
            <person name="Lee T."/>
            <person name="Kim K.W."/>
            <person name="Sheng Z."/>
            <person name="An Y."/>
            <person name="Searle S."/>
            <person name="Herrero J."/>
            <person name="Groenen M.A."/>
            <person name="Crooijmans R.P."/>
            <person name="Faraut T."/>
            <person name="Cai Q."/>
            <person name="Webster R.G."/>
            <person name="Aldridge J.R."/>
            <person name="Warren W.C."/>
            <person name="Bartschat S."/>
            <person name="Kehr S."/>
            <person name="Marz M."/>
            <person name="Stadler P.F."/>
            <person name="Smith J."/>
            <person name="Kraus R.H."/>
            <person name="Zhao Y."/>
            <person name="Ren L."/>
            <person name="Fei J."/>
            <person name="Morisson M."/>
            <person name="Kaiser P."/>
            <person name="Griffin D.K."/>
            <person name="Rao M."/>
            <person name="Pitel F."/>
            <person name="Wang J."/>
            <person name="Li N."/>
        </authorList>
    </citation>
    <scope>NUCLEOTIDE SEQUENCE [LARGE SCALE GENOMIC DNA]</scope>
</reference>
<gene>
    <name evidence="2" type="ORF">Anapl_10522</name>
</gene>
<protein>
    <submittedName>
        <fullName evidence="2">Uncharacterized protein</fullName>
    </submittedName>
</protein>
<evidence type="ECO:0000313" key="2">
    <source>
        <dbReference type="EMBL" id="EOA97393.1"/>
    </source>
</evidence>
<proteinExistence type="predicted"/>
<dbReference type="AlphaFoldDB" id="R0KVW7"/>
<evidence type="ECO:0000313" key="3">
    <source>
        <dbReference type="Proteomes" id="UP000296049"/>
    </source>
</evidence>
<name>R0KVW7_ANAPL</name>
<keyword evidence="1" id="KW-0812">Transmembrane</keyword>
<feature type="transmembrane region" description="Helical" evidence="1">
    <location>
        <begin position="12"/>
        <end position="37"/>
    </location>
</feature>